<evidence type="ECO:0000259" key="1">
    <source>
        <dbReference type="Pfam" id="PF13280"/>
    </source>
</evidence>
<sequence>MAVDRTERLLNLVFCLMASRRAVPRSFIRANVTGYGGSASDDAFERMFERDKDELRAMGIPIETVMSGAEVEGYRITHEDYALDDLRFSPSELSVLAVAAQVWETAARQPAAATALRKIEALDGNEGAGSLLIGVTGASATSMPAIVPLLRAIRRRQRVRFDYRKPDASAAEARKVEPWALVAWRGAWYLVGLDVDRTSQRVFRLSRIDGTVTAFGADDSFSIPRDTDPRSAVGDWIGDSPNRTVQVQVSPGAGASLRLRGSLAGDVVSVTCADGLDVVPEILSAGPDAVVLEPRDVREVVVQRLQNLIAEHTR</sequence>
<dbReference type="InterPro" id="IPR026881">
    <property type="entry name" value="WYL_dom"/>
</dbReference>
<feature type="domain" description="WCX" evidence="2">
    <location>
        <begin position="243"/>
        <end position="308"/>
    </location>
</feature>
<dbReference type="EMBL" id="CAFBMR010000003">
    <property type="protein sequence ID" value="CAB4902260.1"/>
    <property type="molecule type" value="Genomic_DNA"/>
</dbReference>
<dbReference type="Pfam" id="PF25583">
    <property type="entry name" value="WCX"/>
    <property type="match status" value="1"/>
</dbReference>
<dbReference type="PROSITE" id="PS52050">
    <property type="entry name" value="WYL"/>
    <property type="match status" value="1"/>
</dbReference>
<feature type="domain" description="WYL" evidence="1">
    <location>
        <begin position="148"/>
        <end position="209"/>
    </location>
</feature>
<evidence type="ECO:0000259" key="2">
    <source>
        <dbReference type="Pfam" id="PF25583"/>
    </source>
</evidence>
<accession>A0A6J7GCI2</accession>
<dbReference type="InterPro" id="IPR057727">
    <property type="entry name" value="WCX_dom"/>
</dbReference>
<dbReference type="PANTHER" id="PTHR34580:SF3">
    <property type="entry name" value="PROTEIN PAFB"/>
    <property type="match status" value="1"/>
</dbReference>
<organism evidence="3">
    <name type="scientific">freshwater metagenome</name>
    <dbReference type="NCBI Taxonomy" id="449393"/>
    <lineage>
        <taxon>unclassified sequences</taxon>
        <taxon>metagenomes</taxon>
        <taxon>ecological metagenomes</taxon>
    </lineage>
</organism>
<dbReference type="AlphaFoldDB" id="A0A6J7GCI2"/>
<reference evidence="3" key="1">
    <citation type="submission" date="2020-05" db="EMBL/GenBank/DDBJ databases">
        <authorList>
            <person name="Chiriac C."/>
            <person name="Salcher M."/>
            <person name="Ghai R."/>
            <person name="Kavagutti S V."/>
        </authorList>
    </citation>
    <scope>NUCLEOTIDE SEQUENCE</scope>
</reference>
<dbReference type="PANTHER" id="PTHR34580">
    <property type="match status" value="1"/>
</dbReference>
<name>A0A6J7GCI2_9ZZZZ</name>
<gene>
    <name evidence="3" type="ORF">UFOPK3610_00199</name>
</gene>
<protein>
    <submittedName>
        <fullName evidence="3">Unannotated protein</fullName>
    </submittedName>
</protein>
<proteinExistence type="predicted"/>
<dbReference type="InterPro" id="IPR051534">
    <property type="entry name" value="CBASS_pafABC_assoc_protein"/>
</dbReference>
<dbReference type="Pfam" id="PF13280">
    <property type="entry name" value="WYL"/>
    <property type="match status" value="1"/>
</dbReference>
<evidence type="ECO:0000313" key="3">
    <source>
        <dbReference type="EMBL" id="CAB4902260.1"/>
    </source>
</evidence>